<dbReference type="GO" id="GO:0043934">
    <property type="term" value="P:sporulation"/>
    <property type="evidence" value="ECO:0007669"/>
    <property type="project" value="InterPro"/>
</dbReference>
<dbReference type="InterPro" id="IPR046841">
    <property type="entry name" value="SpoIVA_middle"/>
</dbReference>
<dbReference type="Gene3D" id="3.40.50.300">
    <property type="entry name" value="P-loop containing nucleotide triphosphate hydrolases"/>
    <property type="match status" value="1"/>
</dbReference>
<dbReference type="Proteomes" id="UP000037326">
    <property type="component" value="Unassembled WGS sequence"/>
</dbReference>
<evidence type="ECO:0000259" key="2">
    <source>
        <dbReference type="Pfam" id="PF20438"/>
    </source>
</evidence>
<evidence type="ECO:0000259" key="1">
    <source>
        <dbReference type="Pfam" id="PF09547"/>
    </source>
</evidence>
<protein>
    <submittedName>
        <fullName evidence="4">Stage IV sporulation protein B</fullName>
    </submittedName>
</protein>
<accession>A0A0K9FFP5</accession>
<dbReference type="NCBIfam" id="TIGR02836">
    <property type="entry name" value="spore_IV_A"/>
    <property type="match status" value="1"/>
</dbReference>
<name>A0A0K9FFP5_9BACI</name>
<dbReference type="Pfam" id="PF09547">
    <property type="entry name" value="SpoIVA_ATPase"/>
    <property type="match status" value="1"/>
</dbReference>
<dbReference type="EMBL" id="LFXJ01000005">
    <property type="protein sequence ID" value="KMY33057.1"/>
    <property type="molecule type" value="Genomic_DNA"/>
</dbReference>
<dbReference type="PATRIC" id="fig|582475.4.peg.2332"/>
<dbReference type="CDD" id="cd00882">
    <property type="entry name" value="Ras_like_GTPase"/>
    <property type="match status" value="1"/>
</dbReference>
<evidence type="ECO:0000259" key="3">
    <source>
        <dbReference type="Pfam" id="PF20439"/>
    </source>
</evidence>
<dbReference type="Pfam" id="PF20439">
    <property type="entry name" value="SpoIVA_C"/>
    <property type="match status" value="1"/>
</dbReference>
<dbReference type="InterPro" id="IPR046842">
    <property type="entry name" value="SpoIVA_ATPase"/>
</dbReference>
<sequence>MSEAVFREIAERTNGDVYIGVVGPVRVGKSTFVKKVMEAVVLPNIVDETERMRAQDELPQSSPGPVIMTAEPKFVPAQATRIAVGDDEMTFQIRLADCVGYIIEGTKGYEDENGPKYVHTPWHTEPIPFQEAAKIGTDKVIRDHANIGIVVTTDGTVNGISRRAAEKAEEEIVEQLMDIGKPFVIVLNCQMPAREETVQLRNELFERYNVPVIATSIDQMRASDIQYILQEALFEFPVRTIEVEKPDWLDVLDATHPLNVALIDSMEEVLSSIMKIRDVQQASDAFKAIDFIDQSEVVHVDAGIGTAVIRVSLQGELYKSVCNEWLDEPIETKRDWLLFIKEAAEAKEAQKRFKTAISQADSTGYGVTLPMMQEFEPTAPELIKQNNFYGVRMKAKAPSYHIIRVDMESEFAPLIGSEFHSQQLLKDLNHAYLHDRDALWNTQLFGTPLHEVLKEGIRYKMDAVPSTAKKRMRQTIERMVNEGDRGLVTFIL</sequence>
<dbReference type="InterPro" id="IPR027417">
    <property type="entry name" value="P-loop_NTPase"/>
</dbReference>
<dbReference type="InterPro" id="IPR014201">
    <property type="entry name" value="Spore_IV_A"/>
</dbReference>
<evidence type="ECO:0000313" key="5">
    <source>
        <dbReference type="Proteomes" id="UP000037326"/>
    </source>
</evidence>
<comment type="caution">
    <text evidence="4">The sequence shown here is derived from an EMBL/GenBank/DDBJ whole genome shotgun (WGS) entry which is preliminary data.</text>
</comment>
<dbReference type="RefSeq" id="WP_049666804.1">
    <property type="nucleotide sequence ID" value="NZ_JBIVOC010000012.1"/>
</dbReference>
<reference evidence="5" key="1">
    <citation type="submission" date="2015-07" db="EMBL/GenBank/DDBJ databases">
        <authorList>
            <consortium name="Consortium for Microbial Forensics and Genomics (microFORGE)"/>
            <person name="Knight B.M."/>
            <person name="Roberts D.P."/>
            <person name="Lin D."/>
            <person name="Hari K."/>
            <person name="Fletcher J."/>
            <person name="Melcher U."/>
            <person name="Blagden T."/>
            <person name="Winegar R.A."/>
        </authorList>
    </citation>
    <scope>NUCLEOTIDE SEQUENCE [LARGE SCALE GENOMIC DNA]</scope>
    <source>
        <strain evidence="5">DSM 23493</strain>
    </source>
</reference>
<proteinExistence type="predicted"/>
<evidence type="ECO:0000313" key="4">
    <source>
        <dbReference type="EMBL" id="KMY33057.1"/>
    </source>
</evidence>
<dbReference type="Pfam" id="PF20438">
    <property type="entry name" value="SpoIVA_middle"/>
    <property type="match status" value="1"/>
</dbReference>
<dbReference type="GeneID" id="96599222"/>
<organism evidence="4 5">
    <name type="scientific">Lysinibacillus xylanilyticus</name>
    <dbReference type="NCBI Taxonomy" id="582475"/>
    <lineage>
        <taxon>Bacteria</taxon>
        <taxon>Bacillati</taxon>
        <taxon>Bacillota</taxon>
        <taxon>Bacilli</taxon>
        <taxon>Bacillales</taxon>
        <taxon>Bacillaceae</taxon>
        <taxon>Lysinibacillus</taxon>
    </lineage>
</organism>
<dbReference type="GO" id="GO:0016887">
    <property type="term" value="F:ATP hydrolysis activity"/>
    <property type="evidence" value="ECO:0007669"/>
    <property type="project" value="InterPro"/>
</dbReference>
<dbReference type="InterPro" id="IPR046840">
    <property type="entry name" value="SpoIVA_C"/>
</dbReference>
<feature type="domain" description="Stage IV sporulation protein A ATPase" evidence="1">
    <location>
        <begin position="4"/>
        <end position="237"/>
    </location>
</feature>
<feature type="domain" description="Sporulation stage IV protein A C-terminal" evidence="3">
    <location>
        <begin position="418"/>
        <end position="492"/>
    </location>
</feature>
<gene>
    <name evidence="4" type="ORF">ACZ11_13380</name>
</gene>
<dbReference type="GO" id="GO:0005524">
    <property type="term" value="F:ATP binding"/>
    <property type="evidence" value="ECO:0007669"/>
    <property type="project" value="InterPro"/>
</dbReference>
<dbReference type="SUPFAM" id="SSF52540">
    <property type="entry name" value="P-loop containing nucleoside triphosphate hydrolases"/>
    <property type="match status" value="1"/>
</dbReference>
<feature type="domain" description="Stage IV sporulation protein A middle" evidence="2">
    <location>
        <begin position="238"/>
        <end position="416"/>
    </location>
</feature>
<dbReference type="OrthoDB" id="9761464at2"/>
<dbReference type="AlphaFoldDB" id="A0A0K9FFP5"/>